<dbReference type="InterPro" id="IPR004837">
    <property type="entry name" value="NaCa_Exmemb"/>
</dbReference>
<name>A0A2I2GN37_9EURO</name>
<evidence type="ECO:0000313" key="10">
    <source>
        <dbReference type="EMBL" id="PLB54283.1"/>
    </source>
</evidence>
<feature type="compositionally biased region" description="Polar residues" evidence="7">
    <location>
        <begin position="403"/>
        <end position="414"/>
    </location>
</feature>
<evidence type="ECO:0000256" key="1">
    <source>
        <dbReference type="ARBA" id="ARBA00004141"/>
    </source>
</evidence>
<feature type="domain" description="Sodium/calcium exchanger membrane region" evidence="9">
    <location>
        <begin position="117"/>
        <end position="256"/>
    </location>
</feature>
<comment type="caution">
    <text evidence="10">The sequence shown here is derived from an EMBL/GenBank/DDBJ whole genome shotgun (WGS) entry which is preliminary data.</text>
</comment>
<feature type="compositionally biased region" description="Polar residues" evidence="7">
    <location>
        <begin position="474"/>
        <end position="485"/>
    </location>
</feature>
<comment type="subcellular location">
    <subcellularLocation>
        <location evidence="1">Membrane</location>
        <topology evidence="1">Multi-pass membrane protein</topology>
    </subcellularLocation>
</comment>
<feature type="domain" description="Sodium/calcium exchanger membrane region" evidence="9">
    <location>
        <begin position="821"/>
        <end position="976"/>
    </location>
</feature>
<feature type="transmembrane region" description="Helical" evidence="8">
    <location>
        <begin position="752"/>
        <end position="770"/>
    </location>
</feature>
<reference evidence="10 11" key="1">
    <citation type="submission" date="2016-12" db="EMBL/GenBank/DDBJ databases">
        <title>The genomes of Aspergillus section Nigri reveals drivers in fungal speciation.</title>
        <authorList>
            <consortium name="DOE Joint Genome Institute"/>
            <person name="Vesth T.C."/>
            <person name="Nybo J."/>
            <person name="Theobald S."/>
            <person name="Brandl J."/>
            <person name="Frisvad J.C."/>
            <person name="Nielsen K.F."/>
            <person name="Lyhne E.K."/>
            <person name="Kogle M.E."/>
            <person name="Kuo A."/>
            <person name="Riley R."/>
            <person name="Clum A."/>
            <person name="Nolan M."/>
            <person name="Lipzen A."/>
            <person name="Salamov A."/>
            <person name="Henrissat B."/>
            <person name="Wiebenga A."/>
            <person name="De Vries R.P."/>
            <person name="Grigoriev I.V."/>
            <person name="Mortensen U.H."/>
            <person name="Andersen M.R."/>
            <person name="Baker S.E."/>
        </authorList>
    </citation>
    <scope>NUCLEOTIDE SEQUENCE [LARGE SCALE GENOMIC DNA]</scope>
    <source>
        <strain evidence="10 11">IBT 23096</strain>
    </source>
</reference>
<dbReference type="Proteomes" id="UP000234275">
    <property type="component" value="Unassembled WGS sequence"/>
</dbReference>
<evidence type="ECO:0000313" key="11">
    <source>
        <dbReference type="Proteomes" id="UP000234275"/>
    </source>
</evidence>
<accession>A0A2I2GN37</accession>
<evidence type="ECO:0000256" key="2">
    <source>
        <dbReference type="ARBA" id="ARBA00008170"/>
    </source>
</evidence>
<feature type="transmembrane region" description="Helical" evidence="8">
    <location>
        <begin position="25"/>
        <end position="42"/>
    </location>
</feature>
<feature type="region of interest" description="Disordered" evidence="7">
    <location>
        <begin position="491"/>
        <end position="583"/>
    </location>
</feature>
<evidence type="ECO:0000256" key="5">
    <source>
        <dbReference type="ARBA" id="ARBA00022989"/>
    </source>
</evidence>
<feature type="transmembrane region" description="Helical" evidence="8">
    <location>
        <begin position="782"/>
        <end position="803"/>
    </location>
</feature>
<feature type="region of interest" description="Disordered" evidence="7">
    <location>
        <begin position="466"/>
        <end position="485"/>
    </location>
</feature>
<proteinExistence type="inferred from homology"/>
<dbReference type="GO" id="GO:0016020">
    <property type="term" value="C:membrane"/>
    <property type="evidence" value="ECO:0007669"/>
    <property type="project" value="UniProtKB-SubCell"/>
</dbReference>
<dbReference type="InterPro" id="IPR051359">
    <property type="entry name" value="CaCA_antiporter"/>
</dbReference>
<dbReference type="GO" id="GO:0006874">
    <property type="term" value="P:intracellular calcium ion homeostasis"/>
    <property type="evidence" value="ECO:0007669"/>
    <property type="project" value="TreeGrafter"/>
</dbReference>
<feature type="region of interest" description="Disordered" evidence="7">
    <location>
        <begin position="380"/>
        <end position="439"/>
    </location>
</feature>
<keyword evidence="5 8" id="KW-1133">Transmembrane helix</keyword>
<evidence type="ECO:0000256" key="6">
    <source>
        <dbReference type="ARBA" id="ARBA00023136"/>
    </source>
</evidence>
<evidence type="ECO:0000256" key="4">
    <source>
        <dbReference type="ARBA" id="ARBA00022692"/>
    </source>
</evidence>
<dbReference type="GeneID" id="36553882"/>
<dbReference type="EMBL" id="MSFO01000001">
    <property type="protein sequence ID" value="PLB54283.1"/>
    <property type="molecule type" value="Genomic_DNA"/>
</dbReference>
<feature type="transmembrane region" description="Helical" evidence="8">
    <location>
        <begin position="213"/>
        <end position="232"/>
    </location>
</feature>
<feature type="transmembrane region" description="Helical" evidence="8">
    <location>
        <begin position="880"/>
        <end position="908"/>
    </location>
</feature>
<sequence>MSRVLTLSGSRPVTRQNRRYSARPFYLTILVFTSLAVFKWALDRGDEKLDCSSFPHDADDFICSDLFQCRLVRDAKDQCSFVRMNCPDHEDGFFSYLQFYYCTLADVKPLAFGILILWLSLLFSTIGIAASDFLCIDLSTLASFLGLSESLTGVTFLAFGNGSPDVFSTFAAMRSNSGSLAIGELLGAASFITSVVAGSMALVRPFKVARRSFVRDVGYFIVAVCFSMLLLADGRLHVWEAATMVGLYCFYVGLVVVWHWYIVRKRRVYERNLAARSHFHIPDNQELEIEEVEDDDPGVASESTSLLHGVDFDSLERADMPAWKDGDEDDETRNRYLAEIRDNMHVIRPSVRRRNTLNPIRPSLVGALEFQSVLSSLQRSRSTHQNVPINLPRYSDNRDYETQDSSHTCDNISVASHPRASRSSVDHLSPHGATGPGRIRAVSANDAAGLRLDTSVLDPSVTRPLVTVSRPMGDSSNTPLAHQADTNTELVVSTPRSGHSSPSLSPVVGTRPHTPSLLAPPDAFRSPNYQTEACHSQSPLPLSPRGTSLSPGGSDRGTPTSPFPALDIPGSASSRPPSLRLPAASSPTQLLQIHDSVFDDGCSRPRVQTKWWSAWAALPARTIVSTLFPTLDGWKAKSFWERLLGLAAAPSVLLLTITLPVVEPIQPQTQTGPVAVVVSPTDGESSTAPLVRLPDDSPLICAVDRGSSTNETTNQTNKTQPSHNRRRWDSELPAVQHQPDTSPVSTKEHCQWLVWIQLFSGPFFVTLISWTAVDPELKLRNLLLPFLCSLLFSLVCFTSLLLSTRRGNHSHTPNAWRPFLALLGFMVAIFWIATIATEVVSLLKTVGVILNISDSLLGLTVFAVGNSLGDLVADITVARLGYPVMALSACFGGPMLNILLGIGLGGLYMTLNANPESIVATGGSYEIAISKVLVISGATLLLTLVGLLIVIPLNNWRMDRKIGWGLVILWCISTLANVIAELVA</sequence>
<feature type="transmembrane region" description="Helical" evidence="8">
    <location>
        <begin position="848"/>
        <end position="868"/>
    </location>
</feature>
<evidence type="ECO:0000256" key="8">
    <source>
        <dbReference type="SAM" id="Phobius"/>
    </source>
</evidence>
<dbReference type="STRING" id="1392250.A0A2I2GN37"/>
<dbReference type="OrthoDB" id="407410at2759"/>
<evidence type="ECO:0000256" key="3">
    <source>
        <dbReference type="ARBA" id="ARBA00022448"/>
    </source>
</evidence>
<dbReference type="GO" id="GO:0008324">
    <property type="term" value="F:monoatomic cation transmembrane transporter activity"/>
    <property type="evidence" value="ECO:0007669"/>
    <property type="project" value="TreeGrafter"/>
</dbReference>
<gene>
    <name evidence="10" type="ORF">P170DRAFT_397544</name>
</gene>
<feature type="transmembrane region" description="Helical" evidence="8">
    <location>
        <begin position="180"/>
        <end position="201"/>
    </location>
</feature>
<keyword evidence="4 8" id="KW-0812">Transmembrane</keyword>
<dbReference type="PANTHER" id="PTHR12266">
    <property type="entry name" value="NA+/CA2+ K+ INDEPENDENT EXCHANGER"/>
    <property type="match status" value="1"/>
</dbReference>
<organism evidence="10 11">
    <name type="scientific">Aspergillus steynii IBT 23096</name>
    <dbReference type="NCBI Taxonomy" id="1392250"/>
    <lineage>
        <taxon>Eukaryota</taxon>
        <taxon>Fungi</taxon>
        <taxon>Dikarya</taxon>
        <taxon>Ascomycota</taxon>
        <taxon>Pezizomycotina</taxon>
        <taxon>Eurotiomycetes</taxon>
        <taxon>Eurotiomycetidae</taxon>
        <taxon>Eurotiales</taxon>
        <taxon>Aspergillaceae</taxon>
        <taxon>Aspergillus</taxon>
        <taxon>Aspergillus subgen. Circumdati</taxon>
    </lineage>
</organism>
<evidence type="ECO:0000256" key="7">
    <source>
        <dbReference type="SAM" id="MobiDB-lite"/>
    </source>
</evidence>
<feature type="compositionally biased region" description="Polar residues" evidence="7">
    <location>
        <begin position="491"/>
        <end position="504"/>
    </location>
</feature>
<feature type="transmembrane region" description="Helical" evidence="8">
    <location>
        <begin position="110"/>
        <end position="129"/>
    </location>
</feature>
<feature type="transmembrane region" description="Helical" evidence="8">
    <location>
        <begin position="815"/>
        <end position="836"/>
    </location>
</feature>
<feature type="compositionally biased region" description="Low complexity" evidence="7">
    <location>
        <begin position="571"/>
        <end position="583"/>
    </location>
</feature>
<feature type="transmembrane region" description="Helical" evidence="8">
    <location>
        <begin position="141"/>
        <end position="160"/>
    </location>
</feature>
<feature type="compositionally biased region" description="Low complexity" evidence="7">
    <location>
        <begin position="709"/>
        <end position="720"/>
    </location>
</feature>
<evidence type="ECO:0000259" key="9">
    <source>
        <dbReference type="Pfam" id="PF01699"/>
    </source>
</evidence>
<feature type="region of interest" description="Disordered" evidence="7">
    <location>
        <begin position="705"/>
        <end position="727"/>
    </location>
</feature>
<comment type="similarity">
    <text evidence="2">Belongs to the Ca(2+):cation antiporter (CaCA) (TC 2.A.19) family.</text>
</comment>
<feature type="transmembrane region" description="Helical" evidence="8">
    <location>
        <begin position="928"/>
        <end position="950"/>
    </location>
</feature>
<keyword evidence="11" id="KW-1185">Reference proteome</keyword>
<keyword evidence="6 8" id="KW-0472">Membrane</keyword>
<feature type="compositionally biased region" description="Polar residues" evidence="7">
    <location>
        <begin position="527"/>
        <end position="551"/>
    </location>
</feature>
<dbReference type="Gene3D" id="1.20.1420.30">
    <property type="entry name" value="NCX, central ion-binding region"/>
    <property type="match status" value="2"/>
</dbReference>
<protein>
    <recommendedName>
        <fullName evidence="9">Sodium/calcium exchanger membrane region domain-containing protein</fullName>
    </recommendedName>
</protein>
<feature type="transmembrane region" description="Helical" evidence="8">
    <location>
        <begin position="962"/>
        <end position="980"/>
    </location>
</feature>
<dbReference type="RefSeq" id="XP_024709585.1">
    <property type="nucleotide sequence ID" value="XM_024846183.1"/>
</dbReference>
<dbReference type="InterPro" id="IPR044880">
    <property type="entry name" value="NCX_ion-bd_dom_sf"/>
</dbReference>
<feature type="transmembrane region" description="Helical" evidence="8">
    <location>
        <begin position="244"/>
        <end position="263"/>
    </location>
</feature>
<dbReference type="AlphaFoldDB" id="A0A2I2GN37"/>
<dbReference type="VEuPathDB" id="FungiDB:P170DRAFT_397544"/>
<keyword evidence="3" id="KW-0813">Transport</keyword>
<dbReference type="PANTHER" id="PTHR12266:SF0">
    <property type="entry name" value="MITOCHONDRIAL SODIUM_CALCIUM EXCHANGER PROTEIN"/>
    <property type="match status" value="1"/>
</dbReference>
<dbReference type="Pfam" id="PF01699">
    <property type="entry name" value="Na_Ca_ex"/>
    <property type="match status" value="2"/>
</dbReference>